<evidence type="ECO:0000256" key="2">
    <source>
        <dbReference type="ARBA" id="ARBA00022737"/>
    </source>
</evidence>
<dbReference type="EMBL" id="LGRX02015933">
    <property type="protein sequence ID" value="KAK3262815.1"/>
    <property type="molecule type" value="Genomic_DNA"/>
</dbReference>
<evidence type="ECO:0000256" key="3">
    <source>
        <dbReference type="SAM" id="MobiDB-lite"/>
    </source>
</evidence>
<dbReference type="SUPFAM" id="SSF50978">
    <property type="entry name" value="WD40 repeat-like"/>
    <property type="match status" value="1"/>
</dbReference>
<reference evidence="5 6" key="1">
    <citation type="journal article" date="2015" name="Genome Biol. Evol.">
        <title>Comparative Genomics of a Bacterivorous Green Alga Reveals Evolutionary Causalities and Consequences of Phago-Mixotrophic Mode of Nutrition.</title>
        <authorList>
            <person name="Burns J.A."/>
            <person name="Paasch A."/>
            <person name="Narechania A."/>
            <person name="Kim E."/>
        </authorList>
    </citation>
    <scope>NUCLEOTIDE SEQUENCE [LARGE SCALE GENOMIC DNA]</scope>
    <source>
        <strain evidence="5 6">PLY_AMNH</strain>
    </source>
</reference>
<dbReference type="InterPro" id="IPR059104">
    <property type="entry name" value="Beta-prop_EIPR1-like"/>
</dbReference>
<dbReference type="InterPro" id="IPR036322">
    <property type="entry name" value="WD40_repeat_dom_sf"/>
</dbReference>
<dbReference type="Gene3D" id="2.130.10.10">
    <property type="entry name" value="YVTN repeat-like/Quinoprotein amine dehydrogenase"/>
    <property type="match status" value="1"/>
</dbReference>
<comment type="caution">
    <text evidence="5">The sequence shown here is derived from an EMBL/GenBank/DDBJ whole genome shotgun (WGS) entry which is preliminary data.</text>
</comment>
<evidence type="ECO:0000256" key="1">
    <source>
        <dbReference type="ARBA" id="ARBA00022574"/>
    </source>
</evidence>
<protein>
    <recommendedName>
        <fullName evidence="4">EIPR1-like beta-propeller domain-containing protein</fullName>
    </recommendedName>
</protein>
<dbReference type="Pfam" id="PF23609">
    <property type="entry name" value="Beta-prop_EIPR1"/>
    <property type="match status" value="1"/>
</dbReference>
<dbReference type="InterPro" id="IPR015943">
    <property type="entry name" value="WD40/YVTN_repeat-like_dom_sf"/>
</dbReference>
<feature type="region of interest" description="Disordered" evidence="3">
    <location>
        <begin position="173"/>
        <end position="194"/>
    </location>
</feature>
<evidence type="ECO:0000313" key="5">
    <source>
        <dbReference type="EMBL" id="KAK3262815.1"/>
    </source>
</evidence>
<dbReference type="AlphaFoldDB" id="A0AAE0FNN8"/>
<proteinExistence type="predicted"/>
<feature type="domain" description="EIPR1-like beta-propeller" evidence="4">
    <location>
        <begin position="1"/>
        <end position="194"/>
    </location>
</feature>
<name>A0AAE0FNN8_9CHLO</name>
<keyword evidence="2" id="KW-0677">Repeat</keyword>
<organism evidence="5 6">
    <name type="scientific">Cymbomonas tetramitiformis</name>
    <dbReference type="NCBI Taxonomy" id="36881"/>
    <lineage>
        <taxon>Eukaryota</taxon>
        <taxon>Viridiplantae</taxon>
        <taxon>Chlorophyta</taxon>
        <taxon>Pyramimonadophyceae</taxon>
        <taxon>Pyramimonadales</taxon>
        <taxon>Pyramimonadaceae</taxon>
        <taxon>Cymbomonas</taxon>
    </lineage>
</organism>
<dbReference type="GO" id="GO:0016567">
    <property type="term" value="P:protein ubiquitination"/>
    <property type="evidence" value="ECO:0007669"/>
    <property type="project" value="TreeGrafter"/>
</dbReference>
<accession>A0AAE0FNN8</accession>
<dbReference type="PANTHER" id="PTHR14205">
    <property type="entry name" value="WD-REPEAT PROTEIN"/>
    <property type="match status" value="1"/>
</dbReference>
<keyword evidence="6" id="KW-1185">Reference proteome</keyword>
<keyword evidence="1" id="KW-0853">WD repeat</keyword>
<evidence type="ECO:0000259" key="4">
    <source>
        <dbReference type="Pfam" id="PF23609"/>
    </source>
</evidence>
<dbReference type="PANTHER" id="PTHR14205:SF15">
    <property type="entry name" value="EARP AND GARP COMPLEX-INTERACTING PROTEIN 1"/>
    <property type="match status" value="1"/>
</dbReference>
<dbReference type="Proteomes" id="UP001190700">
    <property type="component" value="Unassembled WGS sequence"/>
</dbReference>
<gene>
    <name evidence="5" type="ORF">CYMTET_28348</name>
</gene>
<feature type="compositionally biased region" description="Basic and acidic residues" evidence="3">
    <location>
        <begin position="180"/>
        <end position="194"/>
    </location>
</feature>
<evidence type="ECO:0000313" key="6">
    <source>
        <dbReference type="Proteomes" id="UP001190700"/>
    </source>
</evidence>
<feature type="non-terminal residue" evidence="5">
    <location>
        <position position="194"/>
    </location>
</feature>
<sequence length="194" mass="21521">MIGTLCLREANEIHVIDYDAESEAVKCVNLIPHQHEIWHLAPCPFDPVKLFTCYNTGSNYMSTLWEASPADSSGKGSLKELTTLEGLKTPIRSMLWSPKDAPAVLSVEEEALRTWSLDGSRAVATASSQQAEELQHGLWAAAWDPHDLNAVATVSGNSLAFWDLRTMQRSQSVEQAHSNALRDVDFNPKHENHL</sequence>
<dbReference type="InterPro" id="IPR040323">
    <property type="entry name" value="EIPR1"/>
</dbReference>